<dbReference type="GO" id="GO:0009507">
    <property type="term" value="C:chloroplast"/>
    <property type="evidence" value="ECO:0007669"/>
    <property type="project" value="UniProtKB-SubCell"/>
</dbReference>
<dbReference type="SUPFAM" id="SSF54814">
    <property type="entry name" value="Prokaryotic type KH domain (KH-domain type II)"/>
    <property type="match status" value="1"/>
</dbReference>
<dbReference type="GO" id="GO:0022627">
    <property type="term" value="C:cytosolic small ribosomal subunit"/>
    <property type="evidence" value="ECO:0007669"/>
    <property type="project" value="TreeGrafter"/>
</dbReference>
<keyword evidence="7 9" id="KW-0150">Chloroplast</keyword>
<dbReference type="Gene3D" id="3.30.1140.32">
    <property type="entry name" value="Ribosomal protein S3, C-terminal domain"/>
    <property type="match status" value="1"/>
</dbReference>
<evidence type="ECO:0000313" key="9">
    <source>
        <dbReference type="EMBL" id="AHX25164.1"/>
    </source>
</evidence>
<organism evidence="9">
    <name type="scientific">Nannochloropsis gaditana</name>
    <dbReference type="NCBI Taxonomy" id="72520"/>
    <lineage>
        <taxon>Eukaryota</taxon>
        <taxon>Sar</taxon>
        <taxon>Stramenopiles</taxon>
        <taxon>Ochrophyta</taxon>
        <taxon>Eustigmatophyceae</taxon>
        <taxon>Eustigmatales</taxon>
        <taxon>Monodopsidaceae</taxon>
        <taxon>Nannochloropsis</taxon>
    </lineage>
</organism>
<evidence type="ECO:0000256" key="1">
    <source>
        <dbReference type="ARBA" id="ARBA00010761"/>
    </source>
</evidence>
<name>A0A023PKX5_9STRA</name>
<keyword evidence="3 5" id="KW-0687">Ribonucleoprotein</keyword>
<feature type="domain" description="Small ribosomal subunit protein uS3 C-terminal" evidence="8">
    <location>
        <begin position="134"/>
        <end position="223"/>
    </location>
</feature>
<evidence type="ECO:0000256" key="4">
    <source>
        <dbReference type="ARBA" id="ARBA00035154"/>
    </source>
</evidence>
<dbReference type="AlphaFoldDB" id="A0A023PKX5"/>
<dbReference type="PROSITE" id="PS00548">
    <property type="entry name" value="RIBOSOMAL_S3"/>
    <property type="match status" value="1"/>
</dbReference>
<geneLocation type="chloroplast" evidence="9"/>
<dbReference type="Pfam" id="PF00189">
    <property type="entry name" value="Ribosomal_S3_C"/>
    <property type="match status" value="1"/>
</dbReference>
<evidence type="ECO:0000256" key="7">
    <source>
        <dbReference type="RuleBase" id="RU003626"/>
    </source>
</evidence>
<evidence type="ECO:0000256" key="3">
    <source>
        <dbReference type="ARBA" id="ARBA00023274"/>
    </source>
</evidence>
<dbReference type="PANTHER" id="PTHR11760">
    <property type="entry name" value="30S/40S RIBOSOMAL PROTEIN S3"/>
    <property type="match status" value="1"/>
</dbReference>
<dbReference type="HAMAP" id="MF_01309_B">
    <property type="entry name" value="Ribosomal_uS3_B"/>
    <property type="match status" value="1"/>
</dbReference>
<dbReference type="SUPFAM" id="SSF54821">
    <property type="entry name" value="Ribosomal protein S3 C-terminal domain"/>
    <property type="match status" value="1"/>
</dbReference>
<dbReference type="GO" id="GO:0003723">
    <property type="term" value="F:RNA binding"/>
    <property type="evidence" value="ECO:0007669"/>
    <property type="project" value="InterPro"/>
</dbReference>
<comment type="subcellular location">
    <subcellularLocation>
        <location evidence="5 7">Plastid</location>
        <location evidence="5 7">Chloroplast</location>
    </subcellularLocation>
</comment>
<evidence type="ECO:0000256" key="5">
    <source>
        <dbReference type="HAMAP-Rule" id="MF_01309"/>
    </source>
</evidence>
<dbReference type="InterPro" id="IPR001351">
    <property type="entry name" value="Ribosomal_uS3_C"/>
</dbReference>
<accession>A0A023PKX5</accession>
<evidence type="ECO:0000256" key="6">
    <source>
        <dbReference type="RuleBase" id="RU003624"/>
    </source>
</evidence>
<dbReference type="InterPro" id="IPR009019">
    <property type="entry name" value="KH_sf_prok-type"/>
</dbReference>
<evidence type="ECO:0000256" key="2">
    <source>
        <dbReference type="ARBA" id="ARBA00022980"/>
    </source>
</evidence>
<dbReference type="NCBIfam" id="TIGR01009">
    <property type="entry name" value="rpsC_bact"/>
    <property type="match status" value="1"/>
</dbReference>
<dbReference type="GO" id="GO:0003735">
    <property type="term" value="F:structural constituent of ribosome"/>
    <property type="evidence" value="ECO:0007669"/>
    <property type="project" value="InterPro"/>
</dbReference>
<keyword evidence="2 5" id="KW-0689">Ribosomal protein</keyword>
<dbReference type="InterPro" id="IPR005704">
    <property type="entry name" value="Ribosomal_uS3_bac-typ"/>
</dbReference>
<dbReference type="InterPro" id="IPR015946">
    <property type="entry name" value="KH_dom-like_a/b"/>
</dbReference>
<dbReference type="InterPro" id="IPR036419">
    <property type="entry name" value="Ribosomal_S3_C_sf"/>
</dbReference>
<dbReference type="PANTHER" id="PTHR11760:SF19">
    <property type="entry name" value="SMALL RIBOSOMAL SUBUNIT PROTEIN US3C"/>
    <property type="match status" value="1"/>
</dbReference>
<comment type="similarity">
    <text evidence="1 5 6">Belongs to the universal ribosomal protein uS3 family.</text>
</comment>
<dbReference type="InterPro" id="IPR057258">
    <property type="entry name" value="Ribosomal_uS3"/>
</dbReference>
<gene>
    <name evidence="5 9" type="primary">rps3</name>
    <name evidence="9" type="ORF">Naga00127</name>
</gene>
<protein>
    <recommendedName>
        <fullName evidence="4 5">Small ribosomal subunit protein uS3c</fullName>
    </recommendedName>
</protein>
<dbReference type="Gene3D" id="3.30.300.20">
    <property type="match status" value="1"/>
</dbReference>
<proteinExistence type="inferred from homology"/>
<dbReference type="EMBL" id="KJ410682">
    <property type="protein sequence ID" value="AHX25164.1"/>
    <property type="molecule type" value="Genomic_DNA"/>
</dbReference>
<evidence type="ECO:0000259" key="8">
    <source>
        <dbReference type="Pfam" id="PF00189"/>
    </source>
</evidence>
<dbReference type="GO" id="GO:0006412">
    <property type="term" value="P:translation"/>
    <property type="evidence" value="ECO:0007669"/>
    <property type="project" value="UniProtKB-UniRule"/>
</dbReference>
<comment type="subunit">
    <text evidence="5 7">Part of the 30S ribosomal subunit.</text>
</comment>
<keyword evidence="7 9" id="KW-0934">Plastid</keyword>
<reference evidence="9" key="1">
    <citation type="journal article" date="2014" name="BMC Genomics">
        <title>A pangenomic analysis of the Nannochloropsis organellar genomes reveals novel genetic variations in key metabolic genes.</title>
        <authorList>
            <person name="Starkenburg S.R."/>
            <person name="Kwon K.J."/>
            <person name="Jha R.K."/>
            <person name="McKay C."/>
            <person name="Jacobs M."/>
            <person name="Chertkov O."/>
            <person name="Twary S."/>
            <person name="Rocap G."/>
            <person name="Cattolico R.A."/>
        </authorList>
    </citation>
    <scope>NUCLEOTIDE SEQUENCE</scope>
    <source>
        <strain evidence="9">CCMP526</strain>
    </source>
</reference>
<sequence>MGQKVHPIGFRLGITEEHKSKWYAKFSDYSKQLKADDELRTIWSNLLKEVSKKQLNEVTDRTNLLITYPPTRDQIHLTIYTVNPEILISDLKNLPYKIRFSQSLGQQLNKRNLVIVLKKVKFPNINAGFIAQSLAKKLEKRMPFRRAVRTILADFKKGAKQAKLDPRQKGIKVQVAGRLNGAEIARTEWVREGRVPLHTLQARLDYATERAQTIYGILGIKIWMCKG</sequence>
<dbReference type="InterPro" id="IPR018280">
    <property type="entry name" value="Ribosomal_uS3_CS"/>
</dbReference>